<reference evidence="4 5" key="1">
    <citation type="journal article" date="2011" name="Genome Biol. Evol.">
        <title>Integration of the genetic map and genome assembly of fugu facilitates insights into distinct features of genome evolution in teleosts and mammals.</title>
        <authorList>
            <person name="Kai W."/>
            <person name="Kikuchi K."/>
            <person name="Tohari S."/>
            <person name="Chew A.K."/>
            <person name="Tay A."/>
            <person name="Fujiwara A."/>
            <person name="Hosoya S."/>
            <person name="Suetake H."/>
            <person name="Naruse K."/>
            <person name="Brenner S."/>
            <person name="Suzuki Y."/>
            <person name="Venkatesh B."/>
        </authorList>
    </citation>
    <scope>NUCLEOTIDE SEQUENCE [LARGE SCALE GENOMIC DNA]</scope>
</reference>
<evidence type="ECO:0000313" key="5">
    <source>
        <dbReference type="Proteomes" id="UP000005226"/>
    </source>
</evidence>
<evidence type="ECO:0000313" key="4">
    <source>
        <dbReference type="Ensembl" id="ENSTRUP00000060359.1"/>
    </source>
</evidence>
<evidence type="ECO:0000256" key="1">
    <source>
        <dbReference type="ARBA" id="ARBA00010718"/>
    </source>
</evidence>
<name>A0A674MHA7_TAKRU</name>
<dbReference type="GO" id="GO:0005886">
    <property type="term" value="C:plasma membrane"/>
    <property type="evidence" value="ECO:0007669"/>
    <property type="project" value="TreeGrafter"/>
</dbReference>
<feature type="region of interest" description="Disordered" evidence="2">
    <location>
        <begin position="1"/>
        <end position="24"/>
    </location>
</feature>
<organism evidence="4 5">
    <name type="scientific">Takifugu rubripes</name>
    <name type="common">Japanese pufferfish</name>
    <name type="synonym">Fugu rubripes</name>
    <dbReference type="NCBI Taxonomy" id="31033"/>
    <lineage>
        <taxon>Eukaryota</taxon>
        <taxon>Metazoa</taxon>
        <taxon>Chordata</taxon>
        <taxon>Craniata</taxon>
        <taxon>Vertebrata</taxon>
        <taxon>Euteleostomi</taxon>
        <taxon>Actinopterygii</taxon>
        <taxon>Neopterygii</taxon>
        <taxon>Teleostei</taxon>
        <taxon>Neoteleostei</taxon>
        <taxon>Acanthomorphata</taxon>
        <taxon>Eupercaria</taxon>
        <taxon>Tetraodontiformes</taxon>
        <taxon>Tetradontoidea</taxon>
        <taxon>Tetraodontidae</taxon>
        <taxon>Takifugu</taxon>
    </lineage>
</organism>
<sequence length="168" mass="18528">QHGHKPFTLHNNGHTGKYALPSRHAGTSGGSGLVSVSVSCAVQMHLHWGERGARATGLSCRSSPLQLHLCTTNSELYPNMSAAMTQRDGLAVLAILIVTGEESNPAYDSILNYLSRVRHAGKTETRFDIQSLLPKDLRVTWTLFHERVQISRPRSNTQFHIMTLLSSQ</sequence>
<dbReference type="SUPFAM" id="SSF51069">
    <property type="entry name" value="Carbonic anhydrase"/>
    <property type="match status" value="1"/>
</dbReference>
<evidence type="ECO:0000256" key="2">
    <source>
        <dbReference type="SAM" id="MobiDB-lite"/>
    </source>
</evidence>
<dbReference type="GeneTree" id="ENSGT00940000156893"/>
<protein>
    <recommendedName>
        <fullName evidence="3">Alpha-carbonic anhydrase domain-containing protein</fullName>
    </recommendedName>
</protein>
<dbReference type="GO" id="GO:0008270">
    <property type="term" value="F:zinc ion binding"/>
    <property type="evidence" value="ECO:0007669"/>
    <property type="project" value="InterPro"/>
</dbReference>
<dbReference type="Pfam" id="PF00194">
    <property type="entry name" value="Carb_anhydrase"/>
    <property type="match status" value="1"/>
</dbReference>
<evidence type="ECO:0000259" key="3">
    <source>
        <dbReference type="PROSITE" id="PS51144"/>
    </source>
</evidence>
<feature type="domain" description="Alpha-carbonic anhydrase" evidence="3">
    <location>
        <begin position="1"/>
        <end position="168"/>
    </location>
</feature>
<keyword evidence="5" id="KW-1185">Reference proteome</keyword>
<dbReference type="InterPro" id="IPR001148">
    <property type="entry name" value="CA_dom"/>
</dbReference>
<dbReference type="PANTHER" id="PTHR18952:SF84">
    <property type="entry name" value="CARBONIC ANHYDRASE 14"/>
    <property type="match status" value="1"/>
</dbReference>
<dbReference type="InterPro" id="IPR036398">
    <property type="entry name" value="CA_dom_sf"/>
</dbReference>
<dbReference type="PROSITE" id="PS51144">
    <property type="entry name" value="ALPHA_CA_2"/>
    <property type="match status" value="1"/>
</dbReference>
<reference evidence="4" key="3">
    <citation type="submission" date="2025-09" db="UniProtKB">
        <authorList>
            <consortium name="Ensembl"/>
        </authorList>
    </citation>
    <scope>IDENTIFICATION</scope>
</reference>
<dbReference type="PANTHER" id="PTHR18952">
    <property type="entry name" value="CARBONIC ANHYDRASE"/>
    <property type="match status" value="1"/>
</dbReference>
<reference evidence="4" key="2">
    <citation type="submission" date="2025-08" db="UniProtKB">
        <authorList>
            <consortium name="Ensembl"/>
        </authorList>
    </citation>
    <scope>IDENTIFICATION</scope>
</reference>
<dbReference type="InterPro" id="IPR023561">
    <property type="entry name" value="Carbonic_anhydrase_a-class"/>
</dbReference>
<dbReference type="Gene3D" id="3.10.200.10">
    <property type="entry name" value="Alpha carbonic anhydrase"/>
    <property type="match status" value="1"/>
</dbReference>
<dbReference type="AlphaFoldDB" id="A0A674MHA7"/>
<dbReference type="SMART" id="SM01057">
    <property type="entry name" value="Carb_anhydrase"/>
    <property type="match status" value="1"/>
</dbReference>
<dbReference type="GO" id="GO:0004089">
    <property type="term" value="F:carbonate dehydratase activity"/>
    <property type="evidence" value="ECO:0007669"/>
    <property type="project" value="InterPro"/>
</dbReference>
<accession>A0A674MHA7</accession>
<dbReference type="InParanoid" id="A0A674MHA7"/>
<proteinExistence type="inferred from homology"/>
<comment type="similarity">
    <text evidence="1">Belongs to the alpha-carbonic anhydrase family.</text>
</comment>
<dbReference type="Ensembl" id="ENSTRUT00000092109.1">
    <property type="protein sequence ID" value="ENSTRUP00000060359.1"/>
    <property type="gene ID" value="ENSTRUG00000026697.1"/>
</dbReference>
<dbReference type="Proteomes" id="UP000005226">
    <property type="component" value="Chromosome 7"/>
</dbReference>